<keyword evidence="2 10" id="KW-0444">Lipid biosynthesis</keyword>
<keyword evidence="5 10" id="KW-1133">Transmembrane helix</keyword>
<comment type="subcellular location">
    <subcellularLocation>
        <location evidence="10">Cell membrane</location>
        <topology evidence="10">Multi-pass membrane protein</topology>
    </subcellularLocation>
</comment>
<keyword evidence="9 10" id="KW-1208">Phospholipid metabolism</keyword>
<sequence length="204" mass="21436">MPQHSLWAISLTILLPIFGYLLGSISAAIVVARLLRLPDPRQAGSGNPGATNVLRLGGKRAAALTLAGDLVKGVVPVALARFLGLEGWALAAVALATFLGHLYPIYFGFRGGKGVATALGILLALQPLLGGAVLLVWVLIFLLTRLSSLAALGAALAAPILGLVLLQQRGEQALLLILALLVLWRHRGNIARLRSGAERPFRRS</sequence>
<evidence type="ECO:0000256" key="9">
    <source>
        <dbReference type="ARBA" id="ARBA00023264"/>
    </source>
</evidence>
<comment type="caution">
    <text evidence="11">The sequence shown here is derived from an EMBL/GenBank/DDBJ whole genome shotgun (WGS) entry which is preliminary data.</text>
</comment>
<dbReference type="GO" id="GO:0008654">
    <property type="term" value="P:phospholipid biosynthetic process"/>
    <property type="evidence" value="ECO:0007669"/>
    <property type="project" value="UniProtKB-UniRule"/>
</dbReference>
<name>A0A3M8QXK0_9PROT</name>
<dbReference type="HAMAP" id="MF_01043">
    <property type="entry name" value="PlsY"/>
    <property type="match status" value="1"/>
</dbReference>
<dbReference type="InterPro" id="IPR003811">
    <property type="entry name" value="G3P_acylTferase_PlsY"/>
</dbReference>
<dbReference type="NCBIfam" id="TIGR00023">
    <property type="entry name" value="glycerol-3-phosphate 1-O-acyltransferase PlsY"/>
    <property type="match status" value="1"/>
</dbReference>
<dbReference type="OrthoDB" id="9777124at2"/>
<keyword evidence="11" id="KW-0012">Acyltransferase</keyword>
<dbReference type="UniPathway" id="UPA00085"/>
<keyword evidence="6 10" id="KW-0443">Lipid metabolism</keyword>
<comment type="pathway">
    <text evidence="10">Lipid metabolism; phospholipid metabolism.</text>
</comment>
<gene>
    <name evidence="10 11" type="primary">plsY</name>
    <name evidence="11" type="ORF">EC580_08660</name>
</gene>
<keyword evidence="8 10" id="KW-0594">Phospholipid biosynthesis</keyword>
<feature type="transmembrane region" description="Helical" evidence="10">
    <location>
        <begin position="149"/>
        <end position="166"/>
    </location>
</feature>
<dbReference type="GO" id="GO:0005886">
    <property type="term" value="C:plasma membrane"/>
    <property type="evidence" value="ECO:0007669"/>
    <property type="project" value="UniProtKB-SubCell"/>
</dbReference>
<evidence type="ECO:0000256" key="4">
    <source>
        <dbReference type="ARBA" id="ARBA00022692"/>
    </source>
</evidence>
<accession>A0A3M8QXK0</accession>
<dbReference type="EC" id="2.3.1.275" evidence="10"/>
<proteinExistence type="inferred from homology"/>
<dbReference type="SMART" id="SM01207">
    <property type="entry name" value="G3P_acyltransf"/>
    <property type="match status" value="1"/>
</dbReference>
<evidence type="ECO:0000256" key="6">
    <source>
        <dbReference type="ARBA" id="ARBA00023098"/>
    </source>
</evidence>
<evidence type="ECO:0000256" key="1">
    <source>
        <dbReference type="ARBA" id="ARBA00022475"/>
    </source>
</evidence>
<comment type="function">
    <text evidence="10">Catalyzes the transfer of an acyl group from acyl-phosphate (acyl-PO(4)) to glycerol-3-phosphate (G3P) to form lysophosphatidic acid (LPA). This enzyme utilizes acyl-phosphate as fatty acyl donor, but not acyl-CoA or acyl-ACP.</text>
</comment>
<comment type="catalytic activity">
    <reaction evidence="10">
        <text>an acyl phosphate + sn-glycerol 3-phosphate = a 1-acyl-sn-glycero-3-phosphate + phosphate</text>
        <dbReference type="Rhea" id="RHEA:34075"/>
        <dbReference type="ChEBI" id="CHEBI:43474"/>
        <dbReference type="ChEBI" id="CHEBI:57597"/>
        <dbReference type="ChEBI" id="CHEBI:57970"/>
        <dbReference type="ChEBI" id="CHEBI:59918"/>
        <dbReference type="EC" id="2.3.1.275"/>
    </reaction>
</comment>
<keyword evidence="3 10" id="KW-0808">Transferase</keyword>
<protein>
    <recommendedName>
        <fullName evidence="10">Glycerol-3-phosphate acyltransferase</fullName>
    </recommendedName>
    <alternativeName>
        <fullName evidence="10">Acyl-PO4 G3P acyltransferase</fullName>
    </alternativeName>
    <alternativeName>
        <fullName evidence="10">Acyl-phosphate--glycerol-3-phosphate acyltransferase</fullName>
    </alternativeName>
    <alternativeName>
        <fullName evidence="10">G3P acyltransferase</fullName>
        <shortName evidence="10">GPAT</shortName>
        <ecNumber evidence="10">2.3.1.275</ecNumber>
    </alternativeName>
    <alternativeName>
        <fullName evidence="10">Lysophosphatidic acid synthase</fullName>
        <shortName evidence="10">LPA synthase</shortName>
    </alternativeName>
</protein>
<organism evidence="11">
    <name type="scientific">Acidithiobacillus sulfuriphilus</name>
    <dbReference type="NCBI Taxonomy" id="1867749"/>
    <lineage>
        <taxon>Bacteria</taxon>
        <taxon>Pseudomonadati</taxon>
        <taxon>Pseudomonadota</taxon>
        <taxon>Acidithiobacillia</taxon>
        <taxon>Acidithiobacillales</taxon>
        <taxon>Acidithiobacillaceae</taxon>
        <taxon>Acidithiobacillus</taxon>
    </lineage>
</organism>
<evidence type="ECO:0000256" key="2">
    <source>
        <dbReference type="ARBA" id="ARBA00022516"/>
    </source>
</evidence>
<dbReference type="PANTHER" id="PTHR30309">
    <property type="entry name" value="INNER MEMBRANE PROTEIN YGIH"/>
    <property type="match status" value="1"/>
</dbReference>
<dbReference type="AlphaFoldDB" id="A0A3M8QXK0"/>
<dbReference type="RefSeq" id="WP_123104139.1">
    <property type="nucleotide sequence ID" value="NZ_CP127527.1"/>
</dbReference>
<keyword evidence="4 10" id="KW-0812">Transmembrane</keyword>
<dbReference type="Pfam" id="PF02660">
    <property type="entry name" value="G3P_acyltransf"/>
    <property type="match status" value="1"/>
</dbReference>
<dbReference type="EMBL" id="RIZI01000171">
    <property type="protein sequence ID" value="RNF61048.1"/>
    <property type="molecule type" value="Genomic_DNA"/>
</dbReference>
<dbReference type="GO" id="GO:0043772">
    <property type="term" value="F:acyl-phosphate glycerol-3-phosphate acyltransferase activity"/>
    <property type="evidence" value="ECO:0007669"/>
    <property type="project" value="UniProtKB-UniRule"/>
</dbReference>
<evidence type="ECO:0000256" key="7">
    <source>
        <dbReference type="ARBA" id="ARBA00023136"/>
    </source>
</evidence>
<keyword evidence="1 10" id="KW-1003">Cell membrane</keyword>
<comment type="similarity">
    <text evidence="10">Belongs to the PlsY family.</text>
</comment>
<evidence type="ECO:0000256" key="3">
    <source>
        <dbReference type="ARBA" id="ARBA00022679"/>
    </source>
</evidence>
<reference evidence="11" key="1">
    <citation type="submission" date="2018-10" db="EMBL/GenBank/DDBJ databases">
        <title>Acidithiobacillus sulfuriphilus sp. nov.: an extremely acidophilic sulfur-oxidizing chemolithotroph isolated from a neutral pH environment.</title>
        <authorList>
            <person name="Falagan C."/>
            <person name="Moya-Beltran A."/>
            <person name="Quatrini R."/>
            <person name="Johnson D.B."/>
        </authorList>
    </citation>
    <scope>NUCLEOTIDE SEQUENCE [LARGE SCALE GENOMIC DNA]</scope>
    <source>
        <strain evidence="11">CJ-2</strain>
    </source>
</reference>
<comment type="subunit">
    <text evidence="10">Probably interacts with PlsX.</text>
</comment>
<feature type="transmembrane region" description="Helical" evidence="10">
    <location>
        <begin position="6"/>
        <end position="32"/>
    </location>
</feature>
<keyword evidence="7 10" id="KW-0472">Membrane</keyword>
<dbReference type="PANTHER" id="PTHR30309:SF0">
    <property type="entry name" value="GLYCEROL-3-PHOSPHATE ACYLTRANSFERASE-RELATED"/>
    <property type="match status" value="1"/>
</dbReference>
<evidence type="ECO:0000256" key="10">
    <source>
        <dbReference type="HAMAP-Rule" id="MF_01043"/>
    </source>
</evidence>
<evidence type="ECO:0000256" key="8">
    <source>
        <dbReference type="ARBA" id="ARBA00023209"/>
    </source>
</evidence>
<evidence type="ECO:0000313" key="11">
    <source>
        <dbReference type="EMBL" id="RNF61048.1"/>
    </source>
</evidence>
<evidence type="ECO:0000256" key="5">
    <source>
        <dbReference type="ARBA" id="ARBA00022989"/>
    </source>
</evidence>
<feature type="transmembrane region" description="Helical" evidence="10">
    <location>
        <begin position="121"/>
        <end position="143"/>
    </location>
</feature>
<feature type="transmembrane region" description="Helical" evidence="10">
    <location>
        <begin position="88"/>
        <end position="109"/>
    </location>
</feature>